<name>A0A2A2BZK0_ECOLX</name>
<comment type="caution">
    <text evidence="1">The sequence shown here is derived from an EMBL/GenBank/DDBJ whole genome shotgun (WGS) entry which is preliminary data.</text>
</comment>
<dbReference type="AlphaFoldDB" id="A0A2A2BZK0"/>
<sequence length="40" mass="4700">MLLTHPFLLQVFGVEADAKNLSQNRNISLQYRSPDYPFLY</sequence>
<reference evidence="1 2" key="1">
    <citation type="submission" date="2016-12" db="EMBL/GenBank/DDBJ databases">
        <title>Real-Time Genomic Investigation Underlying the Public Health Response to a Shiga Toxin-Producing Escherichia Coli O26:H11 Outbreak in a Nursery.</title>
        <authorList>
            <person name="Ferdous M."/>
            <person name="Moran-Gilad J."/>
            <person name="Rossen J.W."/>
            <person name="Gdalevich M."/>
        </authorList>
    </citation>
    <scope>NUCLEOTIDE SEQUENCE [LARGE SCALE GENOMIC DNA]</scope>
    <source>
        <strain evidence="1 2">STEC 514-2</strain>
    </source>
</reference>
<evidence type="ECO:0000313" key="2">
    <source>
        <dbReference type="Proteomes" id="UP000218543"/>
    </source>
</evidence>
<organism evidence="1 2">
    <name type="scientific">Escherichia coli</name>
    <dbReference type="NCBI Taxonomy" id="562"/>
    <lineage>
        <taxon>Bacteria</taxon>
        <taxon>Pseudomonadati</taxon>
        <taxon>Pseudomonadota</taxon>
        <taxon>Gammaproteobacteria</taxon>
        <taxon>Enterobacterales</taxon>
        <taxon>Enterobacteriaceae</taxon>
        <taxon>Escherichia</taxon>
    </lineage>
</organism>
<gene>
    <name evidence="1" type="ORF">BTQ06_24450</name>
</gene>
<protein>
    <submittedName>
        <fullName evidence="1">Transposase</fullName>
    </submittedName>
</protein>
<accession>A0A2A2BZK0</accession>
<proteinExistence type="predicted"/>
<dbReference type="Proteomes" id="UP000218543">
    <property type="component" value="Unassembled WGS sequence"/>
</dbReference>
<dbReference type="EMBL" id="MRVZ01000108">
    <property type="protein sequence ID" value="PAU14914.1"/>
    <property type="molecule type" value="Genomic_DNA"/>
</dbReference>
<evidence type="ECO:0000313" key="1">
    <source>
        <dbReference type="EMBL" id="PAU14914.1"/>
    </source>
</evidence>